<proteinExistence type="predicted"/>
<evidence type="ECO:0000313" key="2">
    <source>
        <dbReference type="Proteomes" id="UP000579153"/>
    </source>
</evidence>
<organism evidence="1 2">
    <name type="scientific">Nonomuraea jabiensis</name>
    <dbReference type="NCBI Taxonomy" id="882448"/>
    <lineage>
        <taxon>Bacteria</taxon>
        <taxon>Bacillati</taxon>
        <taxon>Actinomycetota</taxon>
        <taxon>Actinomycetes</taxon>
        <taxon>Streptosporangiales</taxon>
        <taxon>Streptosporangiaceae</taxon>
        <taxon>Nonomuraea</taxon>
    </lineage>
</organism>
<accession>A0A7W9G2D7</accession>
<dbReference type="AlphaFoldDB" id="A0A7W9G2D7"/>
<dbReference type="EMBL" id="JACHMB010000001">
    <property type="protein sequence ID" value="MBB5775982.1"/>
    <property type="molecule type" value="Genomic_DNA"/>
</dbReference>
<dbReference type="RefSeq" id="WP_185069580.1">
    <property type="nucleotide sequence ID" value="NZ_JACHMB010000001.1"/>
</dbReference>
<comment type="caution">
    <text evidence="1">The sequence shown here is derived from an EMBL/GenBank/DDBJ whole genome shotgun (WGS) entry which is preliminary data.</text>
</comment>
<reference evidence="1 2" key="1">
    <citation type="submission" date="2020-08" db="EMBL/GenBank/DDBJ databases">
        <title>Sequencing the genomes of 1000 actinobacteria strains.</title>
        <authorList>
            <person name="Klenk H.-P."/>
        </authorList>
    </citation>
    <scope>NUCLEOTIDE SEQUENCE [LARGE SCALE GENOMIC DNA]</scope>
    <source>
        <strain evidence="1 2">DSM 45507</strain>
    </source>
</reference>
<sequence>MTSQLTAPRLAPLNPLLAAEQLQQELSQQGIASDVHDGYRLALVSVSVGLVVWCDGAWFWWRVGWNGDHRRVLYARHPAAEPARAARRVAFRYADLQEQHAPSVVIAEAGS</sequence>
<protein>
    <submittedName>
        <fullName evidence="1">Uncharacterized protein</fullName>
    </submittedName>
</protein>
<keyword evidence="2" id="KW-1185">Reference proteome</keyword>
<gene>
    <name evidence="1" type="ORF">HD596_002738</name>
</gene>
<dbReference type="Proteomes" id="UP000579153">
    <property type="component" value="Unassembled WGS sequence"/>
</dbReference>
<name>A0A7W9G2D7_9ACTN</name>
<evidence type="ECO:0000313" key="1">
    <source>
        <dbReference type="EMBL" id="MBB5775982.1"/>
    </source>
</evidence>